<sequence>MPKTRDEVCQLMDKLLLHSLELMEQEVRLKTTIEAVTNDGQLDLAHTRFTKGAQSVSAVQLPTEDYRDFSALNSLTEDRDELGQVQLSLDNHPVDKETGHIDPIRWFGILIPATLQSARTKFGRALEYVVECGNVQIQLRNVLLNYGALKKLKVEL</sequence>
<reference evidence="2" key="1">
    <citation type="journal article" date="2014" name="PLoS Negl. Trop. Dis.">
        <title>Identification and characterization of seminal fluid proteins in the Asian tiger mosquito, Aedes albopictus.</title>
        <authorList>
            <person name="Boes K.E."/>
            <person name="Ribeiro J.M."/>
            <person name="Wong A."/>
            <person name="Harrington L.C."/>
            <person name="Wolfner M.F."/>
            <person name="Sirot L.K."/>
        </authorList>
    </citation>
    <scope>NUCLEOTIDE SEQUENCE</scope>
    <source>
        <tissue evidence="2">Reproductive organs</tissue>
    </source>
</reference>
<evidence type="ECO:0000313" key="2">
    <source>
        <dbReference type="EMBL" id="JAC08233.1"/>
    </source>
</evidence>
<dbReference type="VEuPathDB" id="VectorBase:AALF004162"/>
<dbReference type="PANTHER" id="PTHR31996">
    <property type="entry name" value="COILED-COIL DOMAIN-CONTAINING PROTEIN 115"/>
    <property type="match status" value="1"/>
</dbReference>
<name>A0A023EFN7_AEDAL</name>
<proteinExistence type="evidence at transcript level"/>
<dbReference type="GO" id="GO:0051082">
    <property type="term" value="F:unfolded protein binding"/>
    <property type="evidence" value="ECO:0007669"/>
    <property type="project" value="TreeGrafter"/>
</dbReference>
<dbReference type="InterPro" id="IPR040357">
    <property type="entry name" value="Vma22/CCDC115"/>
</dbReference>
<evidence type="ECO:0000256" key="1">
    <source>
        <dbReference type="ARBA" id="ARBA00093634"/>
    </source>
</evidence>
<dbReference type="GO" id="GO:0070072">
    <property type="term" value="P:vacuolar proton-transporting V-type ATPase complex assembly"/>
    <property type="evidence" value="ECO:0007669"/>
    <property type="project" value="InterPro"/>
</dbReference>
<protein>
    <recommendedName>
        <fullName evidence="1">Vacuolar ATPase assembly protein VMA22</fullName>
    </recommendedName>
</protein>
<accession>A0A023EFN7</accession>
<dbReference type="PANTHER" id="PTHR31996:SF2">
    <property type="entry name" value="COILED-COIL DOMAIN-CONTAINING PROTEIN 115"/>
    <property type="match status" value="1"/>
</dbReference>
<dbReference type="VEuPathDB" id="VectorBase:AALC636_018289"/>
<organism evidence="2">
    <name type="scientific">Aedes albopictus</name>
    <name type="common">Asian tiger mosquito</name>
    <name type="synonym">Stegomyia albopicta</name>
    <dbReference type="NCBI Taxonomy" id="7160"/>
    <lineage>
        <taxon>Eukaryota</taxon>
        <taxon>Metazoa</taxon>
        <taxon>Ecdysozoa</taxon>
        <taxon>Arthropoda</taxon>
        <taxon>Hexapoda</taxon>
        <taxon>Insecta</taxon>
        <taxon>Pterygota</taxon>
        <taxon>Neoptera</taxon>
        <taxon>Endopterygota</taxon>
        <taxon>Diptera</taxon>
        <taxon>Nematocera</taxon>
        <taxon>Culicoidea</taxon>
        <taxon>Culicidae</taxon>
        <taxon>Culicinae</taxon>
        <taxon>Aedini</taxon>
        <taxon>Aedes</taxon>
        <taxon>Stegomyia</taxon>
    </lineage>
</organism>
<dbReference type="EMBL" id="GAPW01005365">
    <property type="protein sequence ID" value="JAC08233.1"/>
    <property type="molecule type" value="mRNA"/>
</dbReference>
<dbReference type="AlphaFoldDB" id="A0A023EFN7"/>